<feature type="domain" description="Cytochrome c" evidence="6">
    <location>
        <begin position="22"/>
        <end position="125"/>
    </location>
</feature>
<dbReference type="Pfam" id="PF13442">
    <property type="entry name" value="Cytochrome_CBB3"/>
    <property type="match status" value="1"/>
</dbReference>
<keyword evidence="2 4" id="KW-0479">Metal-binding</keyword>
<evidence type="ECO:0000256" key="5">
    <source>
        <dbReference type="SAM" id="SignalP"/>
    </source>
</evidence>
<reference evidence="7 8" key="1">
    <citation type="submission" date="2024-07" db="EMBL/GenBank/DDBJ databases">
        <authorList>
            <person name="Kang M."/>
        </authorList>
    </citation>
    <scope>NUCLEOTIDE SEQUENCE [LARGE SCALE GENOMIC DNA]</scope>
    <source>
        <strain evidence="7 8">DFM31</strain>
    </source>
</reference>
<gene>
    <name evidence="7" type="ORF">AB0T83_04685</name>
</gene>
<keyword evidence="8" id="KW-1185">Reference proteome</keyword>
<evidence type="ECO:0000256" key="2">
    <source>
        <dbReference type="ARBA" id="ARBA00022723"/>
    </source>
</evidence>
<evidence type="ECO:0000256" key="4">
    <source>
        <dbReference type="PROSITE-ProRule" id="PRU00433"/>
    </source>
</evidence>
<organism evidence="7 8">
    <name type="scientific">Meridianimarinicoccus marinus</name>
    <dbReference type="NCBI Taxonomy" id="3231483"/>
    <lineage>
        <taxon>Bacteria</taxon>
        <taxon>Pseudomonadati</taxon>
        <taxon>Pseudomonadota</taxon>
        <taxon>Alphaproteobacteria</taxon>
        <taxon>Rhodobacterales</taxon>
        <taxon>Paracoccaceae</taxon>
        <taxon>Meridianimarinicoccus</taxon>
    </lineage>
</organism>
<dbReference type="InterPro" id="IPR051459">
    <property type="entry name" value="Cytochrome_c-type_DH"/>
</dbReference>
<proteinExistence type="predicted"/>
<feature type="domain" description="Cytochrome c" evidence="6">
    <location>
        <begin position="158"/>
        <end position="267"/>
    </location>
</feature>
<dbReference type="Pfam" id="PF00034">
    <property type="entry name" value="Cytochrom_C"/>
    <property type="match status" value="1"/>
</dbReference>
<dbReference type="Gene3D" id="1.10.760.10">
    <property type="entry name" value="Cytochrome c-like domain"/>
    <property type="match status" value="2"/>
</dbReference>
<keyword evidence="3 4" id="KW-0408">Iron</keyword>
<name>A0ABV3L3E9_9RHOB</name>
<evidence type="ECO:0000313" key="7">
    <source>
        <dbReference type="EMBL" id="MEV8466081.1"/>
    </source>
</evidence>
<dbReference type="PANTHER" id="PTHR35008:SF8">
    <property type="entry name" value="ALCOHOL DEHYDROGENASE CYTOCHROME C SUBUNIT"/>
    <property type="match status" value="1"/>
</dbReference>
<keyword evidence="1 4" id="KW-0349">Heme</keyword>
<dbReference type="SUPFAM" id="SSF46626">
    <property type="entry name" value="Cytochrome c"/>
    <property type="match status" value="2"/>
</dbReference>
<dbReference type="InterPro" id="IPR036909">
    <property type="entry name" value="Cyt_c-like_dom_sf"/>
</dbReference>
<dbReference type="EMBL" id="JBFBVU010000003">
    <property type="protein sequence ID" value="MEV8466081.1"/>
    <property type="molecule type" value="Genomic_DNA"/>
</dbReference>
<protein>
    <submittedName>
        <fullName evidence="7">C-type cytochrome</fullName>
    </submittedName>
</protein>
<feature type="chain" id="PRO_5047183378" evidence="5">
    <location>
        <begin position="21"/>
        <end position="273"/>
    </location>
</feature>
<evidence type="ECO:0000259" key="6">
    <source>
        <dbReference type="PROSITE" id="PS51007"/>
    </source>
</evidence>
<dbReference type="PANTHER" id="PTHR35008">
    <property type="entry name" value="BLL4482 PROTEIN-RELATED"/>
    <property type="match status" value="1"/>
</dbReference>
<dbReference type="InterPro" id="IPR009056">
    <property type="entry name" value="Cyt_c-like_dom"/>
</dbReference>
<comment type="caution">
    <text evidence="7">The sequence shown here is derived from an EMBL/GenBank/DDBJ whole genome shotgun (WGS) entry which is preliminary data.</text>
</comment>
<dbReference type="PROSITE" id="PS51007">
    <property type="entry name" value="CYTC"/>
    <property type="match status" value="2"/>
</dbReference>
<evidence type="ECO:0000256" key="3">
    <source>
        <dbReference type="ARBA" id="ARBA00023004"/>
    </source>
</evidence>
<accession>A0ABV3L3E9</accession>
<evidence type="ECO:0000313" key="8">
    <source>
        <dbReference type="Proteomes" id="UP001553161"/>
    </source>
</evidence>
<dbReference type="Proteomes" id="UP001553161">
    <property type="component" value="Unassembled WGS sequence"/>
</dbReference>
<feature type="signal peptide" evidence="5">
    <location>
        <begin position="1"/>
        <end position="20"/>
    </location>
</feature>
<dbReference type="RefSeq" id="WP_366191887.1">
    <property type="nucleotide sequence ID" value="NZ_JBFBVU010000003.1"/>
</dbReference>
<sequence>MLKQIFGVLGAVLPISGAMAETPVERGAYLVEGPAACGNCHTAPMPGAPAYGGAEIPEHGFVAQVPNITPASRIADWSDAELARAIREGIRPDGSVIGPPMPIGLYRQLSDSDLAAIVAYVRTLEPVETPFKATEYPFDLPPAYGPPIDSVAEMAPEVSVEYGAYLAGPVAHCIECHSLKDGRPDIAGNLGGGGHAWEGPWGVSVAANLTSHADGLANYSDAEIKAMISQGVRPDGSPMKPPMGYPYYARMSETDLDAIVMYLRTLPPLPDAQ</sequence>
<evidence type="ECO:0000256" key="1">
    <source>
        <dbReference type="ARBA" id="ARBA00022617"/>
    </source>
</evidence>
<keyword evidence="5" id="KW-0732">Signal</keyword>